<dbReference type="Pfam" id="PF25876">
    <property type="entry name" value="HH_MFP_RND"/>
    <property type="match status" value="1"/>
</dbReference>
<dbReference type="GO" id="GO:0022857">
    <property type="term" value="F:transmembrane transporter activity"/>
    <property type="evidence" value="ECO:0007669"/>
    <property type="project" value="InterPro"/>
</dbReference>
<feature type="domain" description="Multidrug resistance protein MdtA-like barrel-sandwich hybrid" evidence="5">
    <location>
        <begin position="66"/>
        <end position="207"/>
    </location>
</feature>
<dbReference type="InterPro" id="IPR058626">
    <property type="entry name" value="MdtA-like_b-barrel"/>
</dbReference>
<name>A0A081BEY6_9HYPH</name>
<evidence type="ECO:0000259" key="4">
    <source>
        <dbReference type="Pfam" id="PF25876"/>
    </source>
</evidence>
<feature type="signal peptide" evidence="3">
    <location>
        <begin position="1"/>
        <end position="24"/>
    </location>
</feature>
<dbReference type="eggNOG" id="COG0845">
    <property type="taxonomic scope" value="Bacteria"/>
</dbReference>
<comment type="similarity">
    <text evidence="2">Belongs to the membrane fusion protein (MFP) (TC 8.A.1) family.</text>
</comment>
<dbReference type="InterPro" id="IPR058625">
    <property type="entry name" value="MdtA-like_BSH"/>
</dbReference>
<keyword evidence="3" id="KW-0732">Signal</keyword>
<keyword evidence="9" id="KW-1185">Reference proteome</keyword>
<dbReference type="Gene3D" id="2.40.420.20">
    <property type="match status" value="1"/>
</dbReference>
<dbReference type="PANTHER" id="PTHR30158">
    <property type="entry name" value="ACRA/E-RELATED COMPONENT OF DRUG EFFLUX TRANSPORTER"/>
    <property type="match status" value="1"/>
</dbReference>
<feature type="domain" description="Multidrug resistance protein MdtA-like alpha-helical hairpin" evidence="4">
    <location>
        <begin position="106"/>
        <end position="175"/>
    </location>
</feature>
<accession>A0A081BEY6</accession>
<dbReference type="STRING" id="1333998.M2A_3103"/>
<dbReference type="InterPro" id="IPR058624">
    <property type="entry name" value="MdtA-like_HH"/>
</dbReference>
<dbReference type="PROSITE" id="PS51257">
    <property type="entry name" value="PROKAR_LIPOPROTEIN"/>
    <property type="match status" value="1"/>
</dbReference>
<dbReference type="Gene3D" id="2.40.30.170">
    <property type="match status" value="1"/>
</dbReference>
<evidence type="ECO:0000259" key="6">
    <source>
        <dbReference type="Pfam" id="PF25944"/>
    </source>
</evidence>
<dbReference type="SUPFAM" id="SSF111369">
    <property type="entry name" value="HlyD-like secretion proteins"/>
    <property type="match status" value="1"/>
</dbReference>
<evidence type="ECO:0000313" key="9">
    <source>
        <dbReference type="Proteomes" id="UP000028702"/>
    </source>
</evidence>
<evidence type="ECO:0000256" key="3">
    <source>
        <dbReference type="SAM" id="SignalP"/>
    </source>
</evidence>
<evidence type="ECO:0000259" key="7">
    <source>
        <dbReference type="Pfam" id="PF25967"/>
    </source>
</evidence>
<proteinExistence type="inferred from homology"/>
<dbReference type="Pfam" id="PF25917">
    <property type="entry name" value="BSH_RND"/>
    <property type="match status" value="1"/>
</dbReference>
<organism evidence="8 9">
    <name type="scientific">Tepidicaulis marinus</name>
    <dbReference type="NCBI Taxonomy" id="1333998"/>
    <lineage>
        <taxon>Bacteria</taxon>
        <taxon>Pseudomonadati</taxon>
        <taxon>Pseudomonadota</taxon>
        <taxon>Alphaproteobacteria</taxon>
        <taxon>Hyphomicrobiales</taxon>
        <taxon>Parvibaculaceae</taxon>
        <taxon>Tepidicaulis</taxon>
    </lineage>
</organism>
<feature type="domain" description="Multidrug resistance protein MdtA-like beta-barrel" evidence="6">
    <location>
        <begin position="213"/>
        <end position="299"/>
    </location>
</feature>
<evidence type="ECO:0000256" key="2">
    <source>
        <dbReference type="ARBA" id="ARBA00009477"/>
    </source>
</evidence>
<reference evidence="8 9" key="1">
    <citation type="submission" date="2014-07" db="EMBL/GenBank/DDBJ databases">
        <title>Tepidicaulis marinum gen. nov., sp. nov., a novel marine bacterium denitrifying nitrate to nitrous oxide strictly under microaerobic conditions.</title>
        <authorList>
            <person name="Takeuchi M."/>
            <person name="Yamagishi T."/>
            <person name="Kamagata Y."/>
            <person name="Oshima K."/>
            <person name="Hattori M."/>
            <person name="Katayama T."/>
            <person name="Hanada S."/>
            <person name="Tamaki H."/>
            <person name="Marumo K."/>
            <person name="Maeda H."/>
            <person name="Nedachi M."/>
            <person name="Iwasaki W."/>
            <person name="Suwa Y."/>
            <person name="Sakata S."/>
        </authorList>
    </citation>
    <scope>NUCLEOTIDE SEQUENCE [LARGE SCALE GENOMIC DNA]</scope>
    <source>
        <strain evidence="8 9">MA2</strain>
    </source>
</reference>
<dbReference type="Pfam" id="PF25944">
    <property type="entry name" value="Beta-barrel_RND"/>
    <property type="match status" value="1"/>
</dbReference>
<feature type="domain" description="Multidrug resistance protein MdtA-like C-terminal permuted SH3" evidence="7">
    <location>
        <begin position="307"/>
        <end position="366"/>
    </location>
</feature>
<evidence type="ECO:0000259" key="5">
    <source>
        <dbReference type="Pfam" id="PF25917"/>
    </source>
</evidence>
<dbReference type="Proteomes" id="UP000028702">
    <property type="component" value="Unassembled WGS sequence"/>
</dbReference>
<dbReference type="EMBL" id="BBIO01000022">
    <property type="protein sequence ID" value="GAK46604.1"/>
    <property type="molecule type" value="Genomic_DNA"/>
</dbReference>
<dbReference type="Pfam" id="PF25967">
    <property type="entry name" value="RND-MFP_C"/>
    <property type="match status" value="1"/>
</dbReference>
<evidence type="ECO:0000313" key="8">
    <source>
        <dbReference type="EMBL" id="GAK46604.1"/>
    </source>
</evidence>
<dbReference type="RefSeq" id="WP_045449378.1">
    <property type="nucleotide sequence ID" value="NZ_BBIO01000022.1"/>
</dbReference>
<dbReference type="NCBIfam" id="TIGR01730">
    <property type="entry name" value="RND_mfp"/>
    <property type="match status" value="1"/>
</dbReference>
<comment type="subcellular location">
    <subcellularLocation>
        <location evidence="1">Cell envelope</location>
    </subcellularLocation>
</comment>
<gene>
    <name evidence="8" type="ORF">M2A_3103</name>
</gene>
<dbReference type="InterPro" id="IPR006143">
    <property type="entry name" value="RND_pump_MFP"/>
</dbReference>
<feature type="chain" id="PRO_5001755128" evidence="3">
    <location>
        <begin position="25"/>
        <end position="399"/>
    </location>
</feature>
<dbReference type="Gene3D" id="2.40.50.100">
    <property type="match status" value="1"/>
</dbReference>
<sequence length="399" mass="43095">MAPHRKMSKRTKFAALLLALPLLAACEEGADQANGPPMPHVDVQTVKALSRPLVMEYPGRVAGYKSVEVRARVEGILLSREYQEGSVVKEGDVLFLIDPASYESELESAKARLGQEKANLKRAERSWERIRSLHKQGTVSAQRRDEALADLETARSLVQDAAAKLETAELNLSYTTVRAPITGATGREEVSEGSLIGTGPDRSLLTTMTQLDPVYVNFSYAATEAASLRQQIVSGRIEEPENERYSVRVRFGSGEYYAGEGYVDFTDNTVDTSTGTIRARAILGNPDGVLVPGQFVTLLVSGLTIKDAIAIPKRALMQAADGAYVYVIGEDDKAIRRSVILGEELDDLWVIKAGLKAGERIVTDGVVKVHPGTQVVIDNGPGAAAQKKVAEEESGTAVQ</sequence>
<dbReference type="AlphaFoldDB" id="A0A081BEY6"/>
<dbReference type="GO" id="GO:0005886">
    <property type="term" value="C:plasma membrane"/>
    <property type="evidence" value="ECO:0007669"/>
    <property type="project" value="TreeGrafter"/>
</dbReference>
<dbReference type="InterPro" id="IPR058627">
    <property type="entry name" value="MdtA-like_C"/>
</dbReference>
<dbReference type="GO" id="GO:0046677">
    <property type="term" value="P:response to antibiotic"/>
    <property type="evidence" value="ECO:0007669"/>
    <property type="project" value="TreeGrafter"/>
</dbReference>
<dbReference type="Gene3D" id="1.10.287.470">
    <property type="entry name" value="Helix hairpin bin"/>
    <property type="match status" value="1"/>
</dbReference>
<protein>
    <submittedName>
        <fullName evidence="8">RND family efflux transporter MFP subunit</fullName>
    </submittedName>
</protein>
<evidence type="ECO:0000256" key="1">
    <source>
        <dbReference type="ARBA" id="ARBA00004196"/>
    </source>
</evidence>
<comment type="caution">
    <text evidence="8">The sequence shown here is derived from an EMBL/GenBank/DDBJ whole genome shotgun (WGS) entry which is preliminary data.</text>
</comment>